<dbReference type="AlphaFoldDB" id="A0A943A2U0"/>
<protein>
    <submittedName>
        <fullName evidence="5">Restriction endonuclease subunit S</fullName>
        <ecNumber evidence="5">3.1.21.-</ecNumber>
    </submittedName>
</protein>
<keyword evidence="3" id="KW-0238">DNA-binding</keyword>
<dbReference type="SUPFAM" id="SSF116734">
    <property type="entry name" value="DNA methylase specificity domain"/>
    <property type="match status" value="2"/>
</dbReference>
<dbReference type="CDD" id="cd17284">
    <property type="entry name" value="RMtype1_S_Cbo7060ORF11580P_TRD2-CR2_like"/>
    <property type="match status" value="1"/>
</dbReference>
<comment type="similarity">
    <text evidence="1">Belongs to the type-I restriction system S methylase family.</text>
</comment>
<dbReference type="PANTHER" id="PTHR30408:SF12">
    <property type="entry name" value="TYPE I RESTRICTION ENZYME MJAVIII SPECIFICITY SUBUNIT"/>
    <property type="match status" value="1"/>
</dbReference>
<dbReference type="RefSeq" id="WP_278466434.1">
    <property type="nucleotide sequence ID" value="NZ_JAGZMU010000001.1"/>
</dbReference>
<gene>
    <name evidence="5" type="ORF">KHZ90_00745</name>
</gene>
<keyword evidence="5" id="KW-0378">Hydrolase</keyword>
<dbReference type="InterPro" id="IPR000055">
    <property type="entry name" value="Restrct_endonuc_typeI_TRD"/>
</dbReference>
<dbReference type="PANTHER" id="PTHR30408">
    <property type="entry name" value="TYPE-1 RESTRICTION ENZYME ECOKI SPECIFICITY PROTEIN"/>
    <property type="match status" value="1"/>
</dbReference>
<dbReference type="Proteomes" id="UP000778864">
    <property type="component" value="Unassembled WGS sequence"/>
</dbReference>
<name>A0A943A2U0_VEIPA</name>
<sequence>MSKEKRRVPKLRFPGFTEDWEQRKLSDISTKVTTKNIDVHYTETLTNSAEQGIISQVDFFDKEISNKDNINGYYIVENNDFIYNPRISTLAPVGPINRNKLNRTGIMSPLYTVFRASNVDLDFLEWYFQSSHWHRYMKLNGDSGARADRIAIKDSTFFDMPIKTPVNIKEQVLIGETLEKFNQYITLHQRKLNNLKLKKKALLQKLFPKNGERYPELRFPGFTDAWEQRKLIYIFNDFIVPMRDKPKVFSGTTPWTRIEDIEGRYINTSLSGQFVSDETIKSMNLKVIPKGSLIVSASATFGVVAIVNNDLITNQTFIGLVPNKDFDIDFLYSLFEAPTTKGKLLKLSAGSTIFYIARESFENLVLSVPSKEEQIKISKVFKSIDDSITLHQRKLDHLQLQKKALLQQMFI</sequence>
<dbReference type="EC" id="3.1.21.-" evidence="5"/>
<evidence type="ECO:0000256" key="1">
    <source>
        <dbReference type="ARBA" id="ARBA00010923"/>
    </source>
</evidence>
<dbReference type="Gene3D" id="1.10.287.1120">
    <property type="entry name" value="Bipartite methylase S protein"/>
    <property type="match status" value="1"/>
</dbReference>
<feature type="domain" description="Type I restriction modification DNA specificity" evidence="4">
    <location>
        <begin position="18"/>
        <end position="196"/>
    </location>
</feature>
<dbReference type="GO" id="GO:0009307">
    <property type="term" value="P:DNA restriction-modification system"/>
    <property type="evidence" value="ECO:0007669"/>
    <property type="project" value="UniProtKB-KW"/>
</dbReference>
<evidence type="ECO:0000259" key="4">
    <source>
        <dbReference type="Pfam" id="PF01420"/>
    </source>
</evidence>
<feature type="domain" description="Type I restriction modification DNA specificity" evidence="4">
    <location>
        <begin position="247"/>
        <end position="398"/>
    </location>
</feature>
<keyword evidence="5" id="KW-0540">Nuclease</keyword>
<reference evidence="5" key="1">
    <citation type="submission" date="2021-02" db="EMBL/GenBank/DDBJ databases">
        <title>Infant gut strain persistence is associated with maternal origin, phylogeny, and functional potential including surface adhesion and iron acquisition.</title>
        <authorList>
            <person name="Lou Y.C."/>
        </authorList>
    </citation>
    <scope>NUCLEOTIDE SEQUENCE</scope>
    <source>
        <strain evidence="5">L3_108_031G1_dasL3_108_031G1_concoct_20</strain>
    </source>
</reference>
<keyword evidence="2" id="KW-0680">Restriction system</keyword>
<evidence type="ECO:0000256" key="2">
    <source>
        <dbReference type="ARBA" id="ARBA00022747"/>
    </source>
</evidence>
<evidence type="ECO:0000313" key="5">
    <source>
        <dbReference type="EMBL" id="MBS4892287.1"/>
    </source>
</evidence>
<dbReference type="GO" id="GO:0004519">
    <property type="term" value="F:endonuclease activity"/>
    <property type="evidence" value="ECO:0007669"/>
    <property type="project" value="UniProtKB-KW"/>
</dbReference>
<proteinExistence type="inferred from homology"/>
<keyword evidence="5" id="KW-0255">Endonuclease</keyword>
<dbReference type="InterPro" id="IPR052021">
    <property type="entry name" value="Type-I_RS_S_subunit"/>
</dbReference>
<dbReference type="GO" id="GO:0016787">
    <property type="term" value="F:hydrolase activity"/>
    <property type="evidence" value="ECO:0007669"/>
    <property type="project" value="UniProtKB-KW"/>
</dbReference>
<organism evidence="5 6">
    <name type="scientific">Veillonella parvula</name>
    <name type="common">Staphylococcus parvulus</name>
    <dbReference type="NCBI Taxonomy" id="29466"/>
    <lineage>
        <taxon>Bacteria</taxon>
        <taxon>Bacillati</taxon>
        <taxon>Bacillota</taxon>
        <taxon>Negativicutes</taxon>
        <taxon>Veillonellales</taxon>
        <taxon>Veillonellaceae</taxon>
        <taxon>Veillonella</taxon>
    </lineage>
</organism>
<dbReference type="EMBL" id="JAGZMU010000001">
    <property type="protein sequence ID" value="MBS4892287.1"/>
    <property type="molecule type" value="Genomic_DNA"/>
</dbReference>
<accession>A0A943A2U0</accession>
<dbReference type="GO" id="GO:0003677">
    <property type="term" value="F:DNA binding"/>
    <property type="evidence" value="ECO:0007669"/>
    <property type="project" value="UniProtKB-KW"/>
</dbReference>
<dbReference type="Gene3D" id="3.90.220.20">
    <property type="entry name" value="DNA methylase specificity domains"/>
    <property type="match status" value="2"/>
</dbReference>
<comment type="caution">
    <text evidence="5">The sequence shown here is derived from an EMBL/GenBank/DDBJ whole genome shotgun (WGS) entry which is preliminary data.</text>
</comment>
<dbReference type="InterPro" id="IPR044946">
    <property type="entry name" value="Restrct_endonuc_typeI_TRD_sf"/>
</dbReference>
<evidence type="ECO:0000256" key="3">
    <source>
        <dbReference type="ARBA" id="ARBA00023125"/>
    </source>
</evidence>
<dbReference type="Pfam" id="PF01420">
    <property type="entry name" value="Methylase_S"/>
    <property type="match status" value="2"/>
</dbReference>
<evidence type="ECO:0000313" key="6">
    <source>
        <dbReference type="Proteomes" id="UP000778864"/>
    </source>
</evidence>